<evidence type="ECO:0000256" key="2">
    <source>
        <dbReference type="ARBA" id="ARBA00022475"/>
    </source>
</evidence>
<dbReference type="RefSeq" id="WP_131905873.1">
    <property type="nucleotide sequence ID" value="NZ_BAAAFU010000004.1"/>
</dbReference>
<gene>
    <name evidence="7" type="primary">nhaA</name>
    <name evidence="10" type="ORF">EV695_2121</name>
</gene>
<dbReference type="Gene3D" id="1.20.1530.10">
    <property type="entry name" value="Na+/H+ antiporter like domain"/>
    <property type="match status" value="1"/>
</dbReference>
<accession>A0A4R1F4Z1</accession>
<keyword evidence="11" id="KW-1185">Reference proteome</keyword>
<dbReference type="GO" id="GO:0015385">
    <property type="term" value="F:sodium:proton antiporter activity"/>
    <property type="evidence" value="ECO:0007669"/>
    <property type="project" value="UniProtKB-UniRule"/>
</dbReference>
<dbReference type="PANTHER" id="PTHR30341">
    <property type="entry name" value="SODIUM ION/PROTON ANTIPORTER NHAA-RELATED"/>
    <property type="match status" value="1"/>
</dbReference>
<feature type="transmembrane region" description="Helical" evidence="7">
    <location>
        <begin position="578"/>
        <end position="599"/>
    </location>
</feature>
<evidence type="ECO:0000256" key="6">
    <source>
        <dbReference type="ARBA" id="ARBA00023201"/>
    </source>
</evidence>
<keyword evidence="4 7" id="KW-1133">Transmembrane helix</keyword>
<evidence type="ECO:0000256" key="5">
    <source>
        <dbReference type="ARBA" id="ARBA00023136"/>
    </source>
</evidence>
<organism evidence="10 11">
    <name type="scientific">Cocleimonas flava</name>
    <dbReference type="NCBI Taxonomy" id="634765"/>
    <lineage>
        <taxon>Bacteria</taxon>
        <taxon>Pseudomonadati</taxon>
        <taxon>Pseudomonadota</taxon>
        <taxon>Gammaproteobacteria</taxon>
        <taxon>Thiotrichales</taxon>
        <taxon>Thiotrichaceae</taxon>
        <taxon>Cocleimonas</taxon>
    </lineage>
</organism>
<feature type="region of interest" description="Disordered" evidence="8">
    <location>
        <begin position="623"/>
        <end position="647"/>
    </location>
</feature>
<keyword evidence="3 7" id="KW-0812">Transmembrane</keyword>
<evidence type="ECO:0000313" key="11">
    <source>
        <dbReference type="Proteomes" id="UP000294887"/>
    </source>
</evidence>
<comment type="catalytic activity">
    <reaction evidence="7">
        <text>Na(+)(in) + 2 H(+)(out) = Na(+)(out) + 2 H(+)(in)</text>
        <dbReference type="Rhea" id="RHEA:29251"/>
        <dbReference type="ChEBI" id="CHEBI:15378"/>
        <dbReference type="ChEBI" id="CHEBI:29101"/>
    </reaction>
</comment>
<feature type="transmembrane region" description="Helical" evidence="7">
    <location>
        <begin position="480"/>
        <end position="502"/>
    </location>
</feature>
<dbReference type="EMBL" id="SMFQ01000003">
    <property type="protein sequence ID" value="TCJ87609.1"/>
    <property type="molecule type" value="Genomic_DNA"/>
</dbReference>
<dbReference type="SUPFAM" id="SSF52833">
    <property type="entry name" value="Thioredoxin-like"/>
    <property type="match status" value="1"/>
</dbReference>
<keyword evidence="7" id="KW-0813">Transport</keyword>
<feature type="compositionally biased region" description="Basic and acidic residues" evidence="8">
    <location>
        <begin position="638"/>
        <end position="647"/>
    </location>
</feature>
<evidence type="ECO:0000256" key="7">
    <source>
        <dbReference type="HAMAP-Rule" id="MF_01844"/>
    </source>
</evidence>
<feature type="domain" description="HTH cro/C1-type" evidence="9">
    <location>
        <begin position="104"/>
        <end position="122"/>
    </location>
</feature>
<protein>
    <recommendedName>
        <fullName evidence="7">Na(+)/H(+) antiporter NhaA</fullName>
    </recommendedName>
    <alternativeName>
        <fullName evidence="7">Sodium/proton antiporter NhaA</fullName>
    </alternativeName>
</protein>
<dbReference type="AlphaFoldDB" id="A0A4R1F4Z1"/>
<dbReference type="GO" id="GO:0016491">
    <property type="term" value="F:oxidoreductase activity"/>
    <property type="evidence" value="ECO:0007669"/>
    <property type="project" value="InterPro"/>
</dbReference>
<comment type="caution">
    <text evidence="10">The sequence shown here is derived from an EMBL/GenBank/DDBJ whole genome shotgun (WGS) entry which is preliminary data.</text>
</comment>
<evidence type="ECO:0000256" key="4">
    <source>
        <dbReference type="ARBA" id="ARBA00022989"/>
    </source>
</evidence>
<dbReference type="GO" id="GO:0005886">
    <property type="term" value="C:plasma membrane"/>
    <property type="evidence" value="ECO:0007669"/>
    <property type="project" value="UniProtKB-SubCell"/>
</dbReference>
<comment type="subcellular location">
    <subcellularLocation>
        <location evidence="1">Cell inner membrane</location>
        <topology evidence="1">Multi-pass membrane protein</topology>
    </subcellularLocation>
    <subcellularLocation>
        <location evidence="7">Cell membrane</location>
        <topology evidence="7">Multi-pass membrane protein</topology>
    </subcellularLocation>
</comment>
<dbReference type="Pfam" id="PF06965">
    <property type="entry name" value="Na_H_antiport_1"/>
    <property type="match status" value="1"/>
</dbReference>
<feature type="transmembrane region" description="Helical" evidence="7">
    <location>
        <begin position="365"/>
        <end position="384"/>
    </location>
</feature>
<dbReference type="InterPro" id="IPR004670">
    <property type="entry name" value="NhaA"/>
</dbReference>
<dbReference type="OrthoDB" id="9808135at2"/>
<dbReference type="Gene3D" id="3.40.30.10">
    <property type="entry name" value="Glutaredoxin"/>
    <property type="match status" value="1"/>
</dbReference>
<keyword evidence="2 7" id="KW-1003">Cell membrane</keyword>
<comment type="function">
    <text evidence="7">Na(+)/H(+) antiporter that extrudes sodium in exchange for external protons.</text>
</comment>
<feature type="transmembrane region" description="Helical" evidence="7">
    <location>
        <begin position="508"/>
        <end position="530"/>
    </location>
</feature>
<feature type="transmembrane region" description="Helical" evidence="7">
    <location>
        <begin position="309"/>
        <end position="329"/>
    </location>
</feature>
<dbReference type="Proteomes" id="UP000294887">
    <property type="component" value="Unassembled WGS sequence"/>
</dbReference>
<dbReference type="InterPro" id="IPR023171">
    <property type="entry name" value="Na/H_antiporter_dom_sf"/>
</dbReference>
<dbReference type="PANTHER" id="PTHR30341:SF0">
    <property type="entry name" value="NA(+)_H(+) ANTIPORTER NHAA"/>
    <property type="match status" value="1"/>
</dbReference>
<feature type="compositionally biased region" description="Polar residues" evidence="8">
    <location>
        <begin position="627"/>
        <end position="637"/>
    </location>
</feature>
<evidence type="ECO:0000259" key="9">
    <source>
        <dbReference type="PROSITE" id="PS50943"/>
    </source>
</evidence>
<reference evidence="10 11" key="1">
    <citation type="submission" date="2019-03" db="EMBL/GenBank/DDBJ databases">
        <title>Genomic Encyclopedia of Type Strains, Phase IV (KMG-IV): sequencing the most valuable type-strain genomes for metagenomic binning, comparative biology and taxonomic classification.</title>
        <authorList>
            <person name="Goeker M."/>
        </authorList>
    </citation>
    <scope>NUCLEOTIDE SEQUENCE [LARGE SCALE GENOMIC DNA]</scope>
    <source>
        <strain evidence="10 11">DSM 24830</strain>
    </source>
</reference>
<sequence>MKNHLIPAFGADNELFYVKGNPNNNLVAFVDYTCPYSRRLRSVLERSSEKFKHLNLTLAIRLAPTEQRRTESAELAIRAAIAANKQGKFPAMHDALFEEQPEYSQDSLIKLAEHLGLSIDQFLTDMMSPETDEKIKHDQQSAAASAVLPQTPMLFIDGRLYRGVWDDTAILESVERPLGVRLRIASNEFFEWAASAGLVLVIATLAALLIVNLGWEQPYENIRKSLIGIYFGQNFQLELTLEAFINDALMAIFFLIVGIEIKREILDGELSNPASAALPLFAAVGGMLIPAAIYYLINAGQTTAHGWGIPMSTDIAFTLGILALLGSLVPTSLKVFVSALAIADDIGAILVIALFYSNGFHFDSFLFAAGIFAVMIAMNSARIYSCTPYIILGVVLWYFIYESGIHATLAGVLTAIAIPSRPSAQVIGAAAQADALIKHEINKGGTTIGSKTVLILENIVERLRGPGFHLQYALENWNNFFVLPLFAFFNTGILIIGAQFSILQPEVLGAMLGLVLGKPIGILLFVFISLKFGFAKLSPEINWLHLLGAGCLAGVGFTMSIFIASASFSGEQLQAVKLGVLIASLIDANIGIVILLFAAKKSRNSASPALEIPEAILEEIKEKEQTNEQITKNSTENGTEKDTKKSQ</sequence>
<comment type="similarity">
    <text evidence="7">Belongs to the NhaA Na(+)/H(+) (TC 2.A.33) antiporter family.</text>
</comment>
<dbReference type="PROSITE" id="PS50943">
    <property type="entry name" value="HTH_CROC1"/>
    <property type="match status" value="1"/>
</dbReference>
<dbReference type="GO" id="GO:0006885">
    <property type="term" value="P:regulation of pH"/>
    <property type="evidence" value="ECO:0007669"/>
    <property type="project" value="UniProtKB-UniRule"/>
</dbReference>
<proteinExistence type="inferred from homology"/>
<feature type="transmembrane region" description="Helical" evidence="7">
    <location>
        <begin position="276"/>
        <end position="297"/>
    </location>
</feature>
<feature type="transmembrane region" description="Helical" evidence="7">
    <location>
        <begin position="235"/>
        <end position="256"/>
    </location>
</feature>
<keyword evidence="7" id="KW-0915">Sodium</keyword>
<keyword evidence="6 7" id="KW-0739">Sodium transport</keyword>
<feature type="transmembrane region" description="Helical" evidence="7">
    <location>
        <begin position="390"/>
        <end position="418"/>
    </location>
</feature>
<dbReference type="InterPro" id="IPR001387">
    <property type="entry name" value="Cro/C1-type_HTH"/>
</dbReference>
<name>A0A4R1F4Z1_9GAMM</name>
<dbReference type="HAMAP" id="MF_01844">
    <property type="entry name" value="NhaA"/>
    <property type="match status" value="1"/>
</dbReference>
<keyword evidence="7" id="KW-0406">Ion transport</keyword>
<feature type="transmembrane region" description="Helical" evidence="7">
    <location>
        <begin position="542"/>
        <end position="566"/>
    </location>
</feature>
<evidence type="ECO:0000313" key="10">
    <source>
        <dbReference type="EMBL" id="TCJ87609.1"/>
    </source>
</evidence>
<dbReference type="Pfam" id="PF01323">
    <property type="entry name" value="DSBA"/>
    <property type="match status" value="1"/>
</dbReference>
<feature type="transmembrane region" description="Helical" evidence="7">
    <location>
        <begin position="192"/>
        <end position="215"/>
    </location>
</feature>
<dbReference type="InterPro" id="IPR036249">
    <property type="entry name" value="Thioredoxin-like_sf"/>
</dbReference>
<feature type="transmembrane region" description="Helical" evidence="7">
    <location>
        <begin position="335"/>
        <end position="356"/>
    </location>
</feature>
<evidence type="ECO:0000256" key="1">
    <source>
        <dbReference type="ARBA" id="ARBA00004429"/>
    </source>
</evidence>
<keyword evidence="7" id="KW-0050">Antiport</keyword>
<evidence type="ECO:0000256" key="8">
    <source>
        <dbReference type="SAM" id="MobiDB-lite"/>
    </source>
</evidence>
<dbReference type="NCBIfam" id="TIGR00773">
    <property type="entry name" value="NhaA"/>
    <property type="match status" value="1"/>
</dbReference>
<evidence type="ECO:0000256" key="3">
    <source>
        <dbReference type="ARBA" id="ARBA00022692"/>
    </source>
</evidence>
<dbReference type="InterPro" id="IPR001853">
    <property type="entry name" value="DSBA-like_thioredoxin_dom"/>
</dbReference>
<keyword evidence="5 7" id="KW-0472">Membrane</keyword>